<dbReference type="InterPro" id="IPR004843">
    <property type="entry name" value="Calcineurin-like_PHP"/>
</dbReference>
<feature type="domain" description="TMEM62 Ig-like" evidence="9">
    <location>
        <begin position="406"/>
        <end position="533"/>
    </location>
</feature>
<dbReference type="EMBL" id="JAHRHY010000019">
    <property type="protein sequence ID" value="KAG9062374.1"/>
    <property type="molecule type" value="Genomic_DNA"/>
</dbReference>
<dbReference type="InterPro" id="IPR032675">
    <property type="entry name" value="LRR_dom_sf"/>
</dbReference>
<evidence type="ECO:0000313" key="12">
    <source>
        <dbReference type="Proteomes" id="UP000707451"/>
    </source>
</evidence>
<feature type="transmembrane region" description="Helical" evidence="6">
    <location>
        <begin position="821"/>
        <end position="842"/>
    </location>
</feature>
<sequence length="1895" mass="216733">MSRRSVSLATTGSFQESTPRLTRSWFKTAVAFFPFLTLVISAWLYAFHLDKLANQSMVRSKELNPHSTKSTLKQDTTSPSEQDGVVIGDSKDNIFYFIQVSDLHISTFRKASTANFYTFLSTALPLVEPAFVVVTGDLTDAKDKQLVGSMQYVNEWVTYRDALEESGVLTKRNGTFWHDLRGNHDCFNVPSWDSKENMFADMSASKSPGFMFDVRTGYGKYGFIGIDACPKPGPARPYNFFGLFETPDMDHLSERLTLSEGNNHTFVFSHYPVTTTMFGETSLGESFADLSKSFSVYMCGHLHKLKWGLGDALQSYQPTHFLELEVGDMKQNGLYRIMVVDHDMISFTDVSMPMTTIPSAIMSHNKNKQEENIYESEQQEQEEGSEDQGEMKERKRPALGPRLPTNPIIVVSNPKDSRYMIPKHEPVNRISTSTHIRFMAWTDSQIPDDDHPFARDEIKVEIRIDGILHDRQARFAGTKAEDQTAEDEFLPLYVAPWNPQDYQDDKDHEIEIKIVDRFGRVGSSKSVFRVDGKRSEMKGGFAEWIMWANIALLLKALFTTGYLSVTLLLLILPKLYSLYLQTSPPPEYTPLHKQVTDSTSSLAELDSTTPQFKNGYEAWIDRKSRHLYRLSSTLSSSSSGHRFWNRFVNHTIHAHILRFVHFSTQPILFYSALLFTLMLVTMPHFWGNFVPAAGEQGQGYFYLQGIYLPHANGHLSGGLGAASLDPEGPGRVLKPLNVLSGAMSSLTGGRIGTTFSGRDAKLYDGAGGTWIPMADTWMSTIWTVVYDLVIFLYYLTLCATPSGYLYSPSNAHRLRPYHRTWYIRCLIFGIWVFRCCSVLMTAELYGPSVVWTGIGTWWLVVVGWLMFMVGWSRSRIERDILLRREDEELEEMEENGGDVVQGGVAATKMARELSSSVDDDEEEALLRDDSSTTGSEEGTGGRKGRRTPRYHSTGSAFYQELRALMNLEVLHMELTSKEISVENNNGTLRIGNDPITNIQCRRIVDDDDDWTVNDYSHQTVCKTLPPNMDNDGPLRQNCDPNLPVALCILANTCGYISNTIWFLVLLPQLIKNFRRQSTTGLSFIWASCNFTASLINLFFILDIQVPLFTTISGWYMPILEAGMLLQFVAYSKVSKRRKVALAGVSLIVYAIVVVLEVMDAFGEETSSKMVWGSIVLWSIETYFQVVLNMRRRSVSGQSYVSLVLSFIGKTTDVIMQFTLLMPTQYIYMTYFSSTLAYFNFMQMIVYTQPARVWRPVIAVMRIPEIIQQIGTHLDPPHLYTAVRVCRSWNHALVPFLWTSIDDSLYSWARILDTFMERRRMDSDDVSGGDWVRGVFLKYGHLVQHLHVQRREVLDAVCVTRACVELKTFRVRKVEPVRWRLLEHEWMYDLSEEEQVEMAEIRWKDAMEGDVDSLTFRHAFNPRSLDLSKTTLAQMEVNWEVTREFWMLLRENQGLQVLRLDESLKEFIYAVSEEYFLETLASLKDLKDLENDFMQVDFAAVLQVVPDLKRYARLTNPSGPLSLTQPVRRLTHVEFNKPTSCQELLQFLRDSPNLESLSIHSLCNAPLFDANDAEALMGDSPSQLQRLQIKVLMGTDVSLLDKVLPWIPDLRTIHLTQFCSSHARPFVEHCSALTTIEGSNVGSIVRATPGRLQENHETGALERMIMTCPTLKKIDWIGKTLREKSLWDYAGVWPSLTYLRCQIGGLRVRTARYERIWKHNKDFHGPFQTLKKSVLEERELIRQEQRLVLSRIGSLRNLKTLDIGADFQFHENKNMNTTWRNGGQGSSWVHKERPQMHDCLRLSLEMGLDELAGLKDLEVFGFEGIEHEIGEAELRWMNKTWKKLRVMRGLCGSGELLLWEKMREDFRKERLLNFMRRLSLDVVHEPSSVCIMMPLA</sequence>
<dbReference type="CDD" id="cd09917">
    <property type="entry name" value="F-box_SF"/>
    <property type="match status" value="1"/>
</dbReference>
<dbReference type="Pfam" id="PF12937">
    <property type="entry name" value="F-box-like"/>
    <property type="match status" value="1"/>
</dbReference>
<feature type="transmembrane region" description="Helical" evidence="6">
    <location>
        <begin position="1170"/>
        <end position="1187"/>
    </location>
</feature>
<evidence type="ECO:0000256" key="5">
    <source>
        <dbReference type="SAM" id="MobiDB-lite"/>
    </source>
</evidence>
<feature type="transmembrane region" description="Helical" evidence="6">
    <location>
        <begin position="25"/>
        <end position="46"/>
    </location>
</feature>
<feature type="region of interest" description="Disordered" evidence="5">
    <location>
        <begin position="371"/>
        <end position="408"/>
    </location>
</feature>
<feature type="transmembrane region" description="Helical" evidence="6">
    <location>
        <begin position="1081"/>
        <end position="1101"/>
    </location>
</feature>
<dbReference type="SUPFAM" id="SSF52047">
    <property type="entry name" value="RNI-like"/>
    <property type="match status" value="1"/>
</dbReference>
<feature type="transmembrane region" description="Helical" evidence="6">
    <location>
        <begin position="1199"/>
        <end position="1219"/>
    </location>
</feature>
<feature type="compositionally biased region" description="Acidic residues" evidence="5">
    <location>
        <begin position="372"/>
        <end position="388"/>
    </location>
</feature>
<name>A0A9P7XKR1_9FUNG</name>
<dbReference type="Gene3D" id="3.60.21.10">
    <property type="match status" value="1"/>
</dbReference>
<dbReference type="Proteomes" id="UP000707451">
    <property type="component" value="Unassembled WGS sequence"/>
</dbReference>
<dbReference type="GO" id="GO:0016787">
    <property type="term" value="F:hydrolase activity"/>
    <property type="evidence" value="ECO:0007669"/>
    <property type="project" value="InterPro"/>
</dbReference>
<evidence type="ECO:0000256" key="6">
    <source>
        <dbReference type="SAM" id="Phobius"/>
    </source>
</evidence>
<feature type="domain" description="TMEM62 C-terminal" evidence="10">
    <location>
        <begin position="623"/>
        <end position="712"/>
    </location>
</feature>
<evidence type="ECO:0000256" key="4">
    <source>
        <dbReference type="ARBA" id="ARBA00023136"/>
    </source>
</evidence>
<dbReference type="InterPro" id="IPR029052">
    <property type="entry name" value="Metallo-depent_PP-like"/>
</dbReference>
<feature type="region of interest" description="Disordered" evidence="5">
    <location>
        <begin position="912"/>
        <end position="950"/>
    </location>
</feature>
<dbReference type="InterPro" id="IPR036047">
    <property type="entry name" value="F-box-like_dom_sf"/>
</dbReference>
<dbReference type="Pfam" id="PF24384">
    <property type="entry name" value="Ig_TMM62"/>
    <property type="match status" value="1"/>
</dbReference>
<evidence type="ECO:0000259" key="8">
    <source>
        <dbReference type="Pfam" id="PF12937"/>
    </source>
</evidence>
<proteinExistence type="predicted"/>
<dbReference type="SUPFAM" id="SSF56300">
    <property type="entry name" value="Metallo-dependent phosphatases"/>
    <property type="match status" value="1"/>
</dbReference>
<feature type="transmembrane region" description="Helical" evidence="6">
    <location>
        <begin position="780"/>
        <end position="800"/>
    </location>
</feature>
<accession>A0A9P7XKR1</accession>
<dbReference type="PANTHER" id="PTHR14795:SF0">
    <property type="entry name" value="TRANSMEMBRANE PROTEIN 62"/>
    <property type="match status" value="1"/>
</dbReference>
<evidence type="ECO:0000256" key="2">
    <source>
        <dbReference type="ARBA" id="ARBA00022692"/>
    </source>
</evidence>
<keyword evidence="3 6" id="KW-1133">Transmembrane helix</keyword>
<protein>
    <submittedName>
        <fullName evidence="11">Transmembrane protein 62</fullName>
    </submittedName>
</protein>
<dbReference type="SMART" id="SM00679">
    <property type="entry name" value="CTNS"/>
    <property type="match status" value="2"/>
</dbReference>
<dbReference type="Gene3D" id="3.80.10.10">
    <property type="entry name" value="Ribonuclease Inhibitor"/>
    <property type="match status" value="1"/>
</dbReference>
<feature type="region of interest" description="Disordered" evidence="5">
    <location>
        <begin position="63"/>
        <end position="83"/>
    </location>
</feature>
<dbReference type="InterPro" id="IPR001810">
    <property type="entry name" value="F-box_dom"/>
</dbReference>
<dbReference type="Pfam" id="PF00149">
    <property type="entry name" value="Metallophos"/>
    <property type="match status" value="1"/>
</dbReference>
<dbReference type="Gene3D" id="1.20.1280.290">
    <property type="match status" value="1"/>
</dbReference>
<dbReference type="Pfam" id="PF04193">
    <property type="entry name" value="PQ-loop"/>
    <property type="match status" value="1"/>
</dbReference>
<feature type="transmembrane region" description="Helical" evidence="6">
    <location>
        <begin position="1139"/>
        <end position="1158"/>
    </location>
</feature>
<evidence type="ECO:0000259" key="10">
    <source>
        <dbReference type="Pfam" id="PF24394"/>
    </source>
</evidence>
<dbReference type="GO" id="GO:0016020">
    <property type="term" value="C:membrane"/>
    <property type="evidence" value="ECO:0007669"/>
    <property type="project" value="UniProtKB-SubCell"/>
</dbReference>
<dbReference type="PANTHER" id="PTHR14795">
    <property type="entry name" value="HELICASE RELATED"/>
    <property type="match status" value="1"/>
</dbReference>
<dbReference type="OrthoDB" id="45365at2759"/>
<feature type="transmembrane region" description="Helical" evidence="6">
    <location>
        <begin position="848"/>
        <end position="871"/>
    </location>
</feature>
<feature type="compositionally biased region" description="Polar residues" evidence="5">
    <location>
        <begin position="65"/>
        <end position="81"/>
    </location>
</feature>
<organism evidence="11 12">
    <name type="scientific">Linnemannia hyalina</name>
    <dbReference type="NCBI Taxonomy" id="64524"/>
    <lineage>
        <taxon>Eukaryota</taxon>
        <taxon>Fungi</taxon>
        <taxon>Fungi incertae sedis</taxon>
        <taxon>Mucoromycota</taxon>
        <taxon>Mortierellomycotina</taxon>
        <taxon>Mortierellomycetes</taxon>
        <taxon>Mortierellales</taxon>
        <taxon>Mortierellaceae</taxon>
        <taxon>Linnemannia</taxon>
    </lineage>
</organism>
<comment type="subcellular location">
    <subcellularLocation>
        <location evidence="1">Membrane</location>
        <topology evidence="1">Multi-pass membrane protein</topology>
    </subcellularLocation>
</comment>
<reference evidence="11" key="1">
    <citation type="submission" date="2021-06" db="EMBL/GenBank/DDBJ databases">
        <title>Genome Sequence of Mortierella hyaline Strain SCG-10, a Cold-Adapted, Nitrate-Reducing Fungus Isolated from Soil in Minnesota, USA.</title>
        <authorList>
            <person name="Aldossari N."/>
        </authorList>
    </citation>
    <scope>NUCLEOTIDE SEQUENCE</scope>
    <source>
        <strain evidence="11">SCG-10</strain>
    </source>
</reference>
<feature type="domain" description="Calcineurin-like phosphoesterase" evidence="7">
    <location>
        <begin position="97"/>
        <end position="304"/>
    </location>
</feature>
<dbReference type="Pfam" id="PF24394">
    <property type="entry name" value="TMEM62_C"/>
    <property type="match status" value="1"/>
</dbReference>
<gene>
    <name evidence="11" type="primary">TMEM62</name>
    <name evidence="11" type="ORF">KI688_005289</name>
</gene>
<keyword evidence="4 6" id="KW-0472">Membrane</keyword>
<evidence type="ECO:0000313" key="11">
    <source>
        <dbReference type="EMBL" id="KAG9062374.1"/>
    </source>
</evidence>
<dbReference type="SUPFAM" id="SSF81383">
    <property type="entry name" value="F-box domain"/>
    <property type="match status" value="1"/>
</dbReference>
<comment type="caution">
    <text evidence="11">The sequence shown here is derived from an EMBL/GenBank/DDBJ whole genome shotgun (WGS) entry which is preliminary data.</text>
</comment>
<keyword evidence="2 6" id="KW-0812">Transmembrane</keyword>
<keyword evidence="12" id="KW-1185">Reference proteome</keyword>
<dbReference type="InterPro" id="IPR056230">
    <property type="entry name" value="TMEM62_C"/>
</dbReference>
<evidence type="ECO:0000256" key="1">
    <source>
        <dbReference type="ARBA" id="ARBA00004141"/>
    </source>
</evidence>
<evidence type="ECO:0000259" key="9">
    <source>
        <dbReference type="Pfam" id="PF24384"/>
    </source>
</evidence>
<dbReference type="InterPro" id="IPR056229">
    <property type="entry name" value="Ig_TMM62"/>
</dbReference>
<feature type="domain" description="F-box" evidence="8">
    <location>
        <begin position="1263"/>
        <end position="1301"/>
    </location>
</feature>
<dbReference type="InterPro" id="IPR006603">
    <property type="entry name" value="PQ-loop_rpt"/>
</dbReference>
<evidence type="ECO:0000256" key="3">
    <source>
        <dbReference type="ARBA" id="ARBA00022989"/>
    </source>
</evidence>
<feature type="transmembrane region" description="Helical" evidence="6">
    <location>
        <begin position="1107"/>
        <end position="1127"/>
    </location>
</feature>
<feature type="transmembrane region" description="Helical" evidence="6">
    <location>
        <begin position="667"/>
        <end position="686"/>
    </location>
</feature>
<evidence type="ECO:0000259" key="7">
    <source>
        <dbReference type="Pfam" id="PF00149"/>
    </source>
</evidence>
<feature type="transmembrane region" description="Helical" evidence="6">
    <location>
        <begin position="544"/>
        <end position="572"/>
    </location>
</feature>